<comment type="caution">
    <text evidence="1">The sequence shown here is derived from an EMBL/GenBank/DDBJ whole genome shotgun (WGS) entry which is preliminary data.</text>
</comment>
<dbReference type="STRING" id="687842.ASU31_01725"/>
<name>A0A0T5VW86_9SPHI</name>
<evidence type="ECO:0000313" key="1">
    <source>
        <dbReference type="EMBL" id="KRT18031.1"/>
    </source>
</evidence>
<keyword evidence="2" id="KW-1185">Reference proteome</keyword>
<dbReference type="Gene3D" id="2.40.160.130">
    <property type="entry name" value="Capsule assembly protein Wzi"/>
    <property type="match status" value="1"/>
</dbReference>
<dbReference type="OrthoDB" id="9808260at2"/>
<dbReference type="RefSeq" id="WP_057930660.1">
    <property type="nucleotide sequence ID" value="NZ_LMZQ01000001.1"/>
</dbReference>
<dbReference type="EMBL" id="LMZQ01000001">
    <property type="protein sequence ID" value="KRT18031.1"/>
    <property type="molecule type" value="Genomic_DNA"/>
</dbReference>
<evidence type="ECO:0000313" key="2">
    <source>
        <dbReference type="Proteomes" id="UP000051950"/>
    </source>
</evidence>
<proteinExistence type="predicted"/>
<organism evidence="1 2">
    <name type="scientific">Pedobacter ginsenosidimutans</name>
    <dbReference type="NCBI Taxonomy" id="687842"/>
    <lineage>
        <taxon>Bacteria</taxon>
        <taxon>Pseudomonadati</taxon>
        <taxon>Bacteroidota</taxon>
        <taxon>Sphingobacteriia</taxon>
        <taxon>Sphingobacteriales</taxon>
        <taxon>Sphingobacteriaceae</taxon>
        <taxon>Pedobacter</taxon>
    </lineage>
</organism>
<sequence length="542" mass="61743">MKKILLLLFLVVSFYELKAQAVYQPYSFQFYQKLSGEIYNPNTRLHSSLKPFFIDDSLLRDKSSILLSVGVDSTRKSWAARKLFQEHLFDIQKEDFTVYADFLPDFQIGRDFSGKKNTYLNTRGYQVGGTIGKKFSFYTSGFENQGRFADYYRNYIDEHGIVPGQSYNRVGGKYGQGYNPDINPLTADWSYVTATISYTPIKYLNITAGYDKNFVGDGYRSLLLSDYASPYPFLKLTGNLGNVQYMVMWAAMQDPSAPQLSYEAGFRKKGGIFHYLDWNVNNRLSIGFFDSIVWAQTDDAGNRRGFDWGYANPIIFLRPIEASSGSPDNALIGFTGKYKFAKELVAYGQFSLDEFQAKEFFSSEGSSRNKYAWQLGLRGADVFHVAGLNYLLEYNTAKPYTFSSRKPILNYAQYGEPLAHPFGANFRELVGLLNYSYKRFDFSGELMYAKYGLDIAGQNYGKNIFEPYTDAVQTTGNYTTQGIRTDLFYAEGKVAYVVNPKYNLRLELGGVVRRESNNLGKNTTGLITFGLRSSFRNLYSDF</sequence>
<dbReference type="InterPro" id="IPR038636">
    <property type="entry name" value="Wzi_sf"/>
</dbReference>
<protein>
    <submittedName>
        <fullName evidence="1">Gliding motility protein RemB</fullName>
    </submittedName>
</protein>
<gene>
    <name evidence="1" type="ORF">ASU31_01725</name>
</gene>
<dbReference type="Proteomes" id="UP000051950">
    <property type="component" value="Unassembled WGS sequence"/>
</dbReference>
<accession>A0A0T5VW86</accession>
<reference evidence="1 2" key="1">
    <citation type="submission" date="2015-11" db="EMBL/GenBank/DDBJ databases">
        <title>Sequence of Pedobacter ginsenosidimutans.</title>
        <authorList>
            <person name="Carson E."/>
            <person name="Keyser V."/>
            <person name="Newman J."/>
            <person name="Miller J."/>
        </authorList>
    </citation>
    <scope>NUCLEOTIDE SEQUENCE [LARGE SCALE GENOMIC DNA]</scope>
    <source>
        <strain evidence="1 2">KACC 14530</strain>
    </source>
</reference>
<dbReference type="AlphaFoldDB" id="A0A0T5VW86"/>